<dbReference type="PANTHER" id="PTHR41373">
    <property type="entry name" value="DUF2156 DOMAIN-CONTAINING PROTEIN"/>
    <property type="match status" value="1"/>
</dbReference>
<dbReference type="InterPro" id="IPR024320">
    <property type="entry name" value="LPG_synthase_C"/>
</dbReference>
<evidence type="ECO:0000313" key="2">
    <source>
        <dbReference type="EMBL" id="KGN92676.1"/>
    </source>
</evidence>
<dbReference type="EMBL" id="JQZV01000008">
    <property type="protein sequence ID" value="KGN92676.1"/>
    <property type="molecule type" value="Genomic_DNA"/>
</dbReference>
<gene>
    <name evidence="2" type="ORF">HQ43_04055</name>
</gene>
<dbReference type="InterPro" id="IPR016181">
    <property type="entry name" value="Acyl_CoA_acyltransferase"/>
</dbReference>
<dbReference type="PIRSF" id="PIRSF018688">
    <property type="entry name" value="UCP018688"/>
    <property type="match status" value="1"/>
</dbReference>
<dbReference type="InterPro" id="IPR016732">
    <property type="entry name" value="UCP018688"/>
</dbReference>
<accession>A0ABR4XM45</accession>
<dbReference type="SUPFAM" id="SSF55729">
    <property type="entry name" value="Acyl-CoA N-acyltransferases (Nat)"/>
    <property type="match status" value="2"/>
</dbReference>
<sequence length="301" mass="34550">MKIAFHPITLQDKERIQEVVSGSPYQNCDLSFANLYNWSSHYKTQIAFHKGAMVVRFMTDGGTRPAYLMPIGEVESLKDVFADMMCDCCTNGEHLLLMSITEPSLKLLDEILPNRYRLLPNRDYYDYIYEREKLCSLSGKKLQSKRNHINKFERSYPDYIYEPITASNAMECMELENKWFALSGKTDEINAEREIICRSLREKEAIGLTGGAIRVNGSIVAFSMGMPINCNTFDVSIEKADPAIPEAFAMINREFARHIPEQYTYINREEDLGIEGLRKAKLSYKPDILLEKNIVIIHTDA</sequence>
<evidence type="ECO:0000313" key="3">
    <source>
        <dbReference type="Proteomes" id="UP000030101"/>
    </source>
</evidence>
<evidence type="ECO:0000259" key="1">
    <source>
        <dbReference type="Pfam" id="PF09924"/>
    </source>
</evidence>
<proteinExistence type="predicted"/>
<name>A0ABR4XM45_9PORP</name>
<keyword evidence="3" id="KW-1185">Reference proteome</keyword>
<dbReference type="Gene3D" id="3.40.630.30">
    <property type="match status" value="1"/>
</dbReference>
<organism evidence="2 3">
    <name type="scientific">Porphyromonas canoris</name>
    <dbReference type="NCBI Taxonomy" id="36875"/>
    <lineage>
        <taxon>Bacteria</taxon>
        <taxon>Pseudomonadati</taxon>
        <taxon>Bacteroidota</taxon>
        <taxon>Bacteroidia</taxon>
        <taxon>Bacteroidales</taxon>
        <taxon>Porphyromonadaceae</taxon>
        <taxon>Porphyromonas</taxon>
    </lineage>
</organism>
<dbReference type="RefSeq" id="WP_036789947.1">
    <property type="nucleotide sequence ID" value="NZ_JQZV01000008.1"/>
</dbReference>
<dbReference type="PANTHER" id="PTHR41373:SF1">
    <property type="entry name" value="PHOSPHATIDYLGLYCEROL LYSYLTRANSFERASE C-TERMINAL DOMAIN-CONTAINING PROTEIN"/>
    <property type="match status" value="1"/>
</dbReference>
<feature type="domain" description="Phosphatidylglycerol lysyltransferase C-terminal" evidence="1">
    <location>
        <begin position="26"/>
        <end position="291"/>
    </location>
</feature>
<dbReference type="Proteomes" id="UP000030101">
    <property type="component" value="Unassembled WGS sequence"/>
</dbReference>
<reference evidence="2 3" key="1">
    <citation type="submission" date="2014-08" db="EMBL/GenBank/DDBJ databases">
        <title>Porphyromonas canoris strain:OH2762 Genome sequencing.</title>
        <authorList>
            <person name="Wallis C."/>
            <person name="Deusch O."/>
            <person name="O'Flynn C."/>
            <person name="Davis I."/>
            <person name="Jospin G."/>
            <person name="Darling A.E."/>
            <person name="Coil D.A."/>
            <person name="Alexiev A."/>
            <person name="Horsfall A."/>
            <person name="Kirkwood N."/>
            <person name="Harris S."/>
            <person name="Eisen J.A."/>
        </authorList>
    </citation>
    <scope>NUCLEOTIDE SEQUENCE [LARGE SCALE GENOMIC DNA]</scope>
    <source>
        <strain evidence="3">COT-108 OH2762</strain>
    </source>
</reference>
<protein>
    <recommendedName>
        <fullName evidence="1">Phosphatidylglycerol lysyltransferase C-terminal domain-containing protein</fullName>
    </recommendedName>
</protein>
<dbReference type="Pfam" id="PF09924">
    <property type="entry name" value="LPG_synthase_C"/>
    <property type="match status" value="1"/>
</dbReference>
<comment type="caution">
    <text evidence="2">The sequence shown here is derived from an EMBL/GenBank/DDBJ whole genome shotgun (WGS) entry which is preliminary data.</text>
</comment>